<dbReference type="GO" id="GO:0003676">
    <property type="term" value="F:nucleic acid binding"/>
    <property type="evidence" value="ECO:0007669"/>
    <property type="project" value="InterPro"/>
</dbReference>
<evidence type="ECO:0000256" key="6">
    <source>
        <dbReference type="ARBA" id="ARBA00022918"/>
    </source>
</evidence>
<dbReference type="InterPro" id="IPR002156">
    <property type="entry name" value="RNaseH_domain"/>
</dbReference>
<dbReference type="Pfam" id="PF00078">
    <property type="entry name" value="RVT_1"/>
    <property type="match status" value="1"/>
</dbReference>
<evidence type="ECO:0000256" key="2">
    <source>
        <dbReference type="ARBA" id="ARBA00022695"/>
    </source>
</evidence>
<dbReference type="Pfam" id="PF17917">
    <property type="entry name" value="RT_RNaseH"/>
    <property type="match status" value="1"/>
</dbReference>
<evidence type="ECO:0000256" key="4">
    <source>
        <dbReference type="ARBA" id="ARBA00022759"/>
    </source>
</evidence>
<keyword evidence="2" id="KW-0548">Nucleotidyltransferase</keyword>
<dbReference type="EMBL" id="JACGWM010000009">
    <property type="protein sequence ID" value="KAL0352402.1"/>
    <property type="molecule type" value="Genomic_DNA"/>
</dbReference>
<evidence type="ECO:0000256" key="5">
    <source>
        <dbReference type="ARBA" id="ARBA00022801"/>
    </source>
</evidence>
<dbReference type="GO" id="GO:0003964">
    <property type="term" value="F:RNA-directed DNA polymerase activity"/>
    <property type="evidence" value="ECO:0007669"/>
    <property type="project" value="UniProtKB-KW"/>
</dbReference>
<comment type="caution">
    <text evidence="9">The sequence shown here is derived from an EMBL/GenBank/DDBJ whole genome shotgun (WGS) entry which is preliminary data.</text>
</comment>
<dbReference type="InterPro" id="IPR041373">
    <property type="entry name" value="RT_RNaseH"/>
</dbReference>
<gene>
    <name evidence="9" type="ORF">Scaly_1628900</name>
</gene>
<keyword evidence="4" id="KW-0255">Endonuclease</keyword>
<evidence type="ECO:0000259" key="7">
    <source>
        <dbReference type="PROSITE" id="PS50878"/>
    </source>
</evidence>
<name>A0AAW2P932_9LAMI</name>
<keyword evidence="6" id="KW-0695">RNA-directed DNA polymerase</keyword>
<dbReference type="InterPro" id="IPR043128">
    <property type="entry name" value="Rev_trsase/Diguanyl_cyclase"/>
</dbReference>
<dbReference type="CDD" id="cd01647">
    <property type="entry name" value="RT_LTR"/>
    <property type="match status" value="1"/>
</dbReference>
<keyword evidence="3" id="KW-0540">Nuclease</keyword>
<dbReference type="InterPro" id="IPR036397">
    <property type="entry name" value="RNaseH_sf"/>
</dbReference>
<feature type="domain" description="Reverse transcriptase" evidence="7">
    <location>
        <begin position="1"/>
        <end position="83"/>
    </location>
</feature>
<sequence length="450" mass="51963">MPFGLKNAGATYQRAIQKIFNDMLHKNVECYVDDWVVKSKKRENYFHDLRKVFERLRRYQLKMNPSKNLRLELHPKNFLDSSSASEKDIPFQWDEACEKVFKSIKSYLMKPPVLVAPVSGRPLIFYVAAHERSVGILLAKKNNEGKENALYYLSRMMTPNKLKYSPIEKLCLTLIFSIQKLKHYLQSHIIHLVSKTNPLKYVMAKPVLSDRLARWYLQLQQFEITYIPQKVVKGQVLVDFLADHPMPAEWELSNDLLDEDALVIEVMPLWKIYFDGVSHKEGAGAGVVFVTSEGEILSYSFTMTQNCSNNVEEYQALILGLEIAVDAKQLPLKVYGDSQPVVNQLLGLYEVKKPELLPYHNYAKRLLGWLGDVELEHLLRKDNKQGDALAKLASTLSMTDKEARIPICKSWVIPPIFSGDEDDTFQEEKTTSRGFLKWKKKIDDNRWLTT</sequence>
<evidence type="ECO:0000256" key="3">
    <source>
        <dbReference type="ARBA" id="ARBA00022722"/>
    </source>
</evidence>
<dbReference type="Gene3D" id="3.30.70.270">
    <property type="match status" value="1"/>
</dbReference>
<protein>
    <submittedName>
        <fullName evidence="9">Retrovirus-related Pol polyprotein from transposon.6</fullName>
    </submittedName>
</protein>
<accession>A0AAW2P932</accession>
<keyword evidence="5" id="KW-0378">Hydrolase</keyword>
<keyword evidence="1" id="KW-0808">Transferase</keyword>
<reference evidence="9" key="1">
    <citation type="submission" date="2020-06" db="EMBL/GenBank/DDBJ databases">
        <authorList>
            <person name="Li T."/>
            <person name="Hu X."/>
            <person name="Zhang T."/>
            <person name="Song X."/>
            <person name="Zhang H."/>
            <person name="Dai N."/>
            <person name="Sheng W."/>
            <person name="Hou X."/>
            <person name="Wei L."/>
        </authorList>
    </citation>
    <scope>NUCLEOTIDE SEQUENCE</scope>
    <source>
        <strain evidence="9">KEN8</strain>
        <tissue evidence="9">Leaf</tissue>
    </source>
</reference>
<reference evidence="9" key="2">
    <citation type="journal article" date="2024" name="Plant">
        <title>Genomic evolution and insights into agronomic trait innovations of Sesamum species.</title>
        <authorList>
            <person name="Miao H."/>
            <person name="Wang L."/>
            <person name="Qu L."/>
            <person name="Liu H."/>
            <person name="Sun Y."/>
            <person name="Le M."/>
            <person name="Wang Q."/>
            <person name="Wei S."/>
            <person name="Zheng Y."/>
            <person name="Lin W."/>
            <person name="Duan Y."/>
            <person name="Cao H."/>
            <person name="Xiong S."/>
            <person name="Wang X."/>
            <person name="Wei L."/>
            <person name="Li C."/>
            <person name="Ma Q."/>
            <person name="Ju M."/>
            <person name="Zhao R."/>
            <person name="Li G."/>
            <person name="Mu C."/>
            <person name="Tian Q."/>
            <person name="Mei H."/>
            <person name="Zhang T."/>
            <person name="Gao T."/>
            <person name="Zhang H."/>
        </authorList>
    </citation>
    <scope>NUCLEOTIDE SEQUENCE</scope>
    <source>
        <strain evidence="9">KEN8</strain>
    </source>
</reference>
<dbReference type="CDD" id="cd09279">
    <property type="entry name" value="RNase_HI_like"/>
    <property type="match status" value="1"/>
</dbReference>
<dbReference type="InterPro" id="IPR043502">
    <property type="entry name" value="DNA/RNA_pol_sf"/>
</dbReference>
<dbReference type="GO" id="GO:0004523">
    <property type="term" value="F:RNA-DNA hybrid ribonuclease activity"/>
    <property type="evidence" value="ECO:0007669"/>
    <property type="project" value="InterPro"/>
</dbReference>
<dbReference type="PANTHER" id="PTHR48475:SF1">
    <property type="entry name" value="RNASE H TYPE-1 DOMAIN-CONTAINING PROTEIN"/>
    <property type="match status" value="1"/>
</dbReference>
<dbReference type="SUPFAM" id="SSF53098">
    <property type="entry name" value="Ribonuclease H-like"/>
    <property type="match status" value="1"/>
</dbReference>
<dbReference type="AlphaFoldDB" id="A0AAW2P932"/>
<feature type="domain" description="RNase H type-1" evidence="8">
    <location>
        <begin position="266"/>
        <end position="395"/>
    </location>
</feature>
<dbReference type="SUPFAM" id="SSF56672">
    <property type="entry name" value="DNA/RNA polymerases"/>
    <property type="match status" value="1"/>
</dbReference>
<organism evidence="9">
    <name type="scientific">Sesamum calycinum</name>
    <dbReference type="NCBI Taxonomy" id="2727403"/>
    <lineage>
        <taxon>Eukaryota</taxon>
        <taxon>Viridiplantae</taxon>
        <taxon>Streptophyta</taxon>
        <taxon>Embryophyta</taxon>
        <taxon>Tracheophyta</taxon>
        <taxon>Spermatophyta</taxon>
        <taxon>Magnoliopsida</taxon>
        <taxon>eudicotyledons</taxon>
        <taxon>Gunneridae</taxon>
        <taxon>Pentapetalae</taxon>
        <taxon>asterids</taxon>
        <taxon>lamiids</taxon>
        <taxon>Lamiales</taxon>
        <taxon>Pedaliaceae</taxon>
        <taxon>Sesamum</taxon>
    </lineage>
</organism>
<dbReference type="Gene3D" id="3.30.420.10">
    <property type="entry name" value="Ribonuclease H-like superfamily/Ribonuclease H"/>
    <property type="match status" value="1"/>
</dbReference>
<dbReference type="Pfam" id="PF13456">
    <property type="entry name" value="RVT_3"/>
    <property type="match status" value="1"/>
</dbReference>
<dbReference type="InterPro" id="IPR012337">
    <property type="entry name" value="RNaseH-like_sf"/>
</dbReference>
<dbReference type="PROSITE" id="PS50878">
    <property type="entry name" value="RT_POL"/>
    <property type="match status" value="1"/>
</dbReference>
<evidence type="ECO:0000256" key="1">
    <source>
        <dbReference type="ARBA" id="ARBA00022679"/>
    </source>
</evidence>
<dbReference type="InterPro" id="IPR000477">
    <property type="entry name" value="RT_dom"/>
</dbReference>
<evidence type="ECO:0000313" key="9">
    <source>
        <dbReference type="EMBL" id="KAL0352402.1"/>
    </source>
</evidence>
<proteinExistence type="predicted"/>
<dbReference type="PROSITE" id="PS50879">
    <property type="entry name" value="RNASE_H_1"/>
    <property type="match status" value="1"/>
</dbReference>
<evidence type="ECO:0000259" key="8">
    <source>
        <dbReference type="PROSITE" id="PS50879"/>
    </source>
</evidence>
<dbReference type="PANTHER" id="PTHR48475">
    <property type="entry name" value="RIBONUCLEASE H"/>
    <property type="match status" value="1"/>
</dbReference>